<sequence>MQKTHKLHQEIFDLLIQEGLKGDQLEKEVQSFIMKNLDWKFIEKFDLENPDAPKGGIPIPLKEELYDKVRTKQSELNRMRTNESALRFLHRNFLNLDQN</sequence>
<accession>A0A7X8SGT9</accession>
<dbReference type="RefSeq" id="WP_168880608.1">
    <property type="nucleotide sequence ID" value="NZ_JABAIL010000001.1"/>
</dbReference>
<evidence type="ECO:0000313" key="2">
    <source>
        <dbReference type="Proteomes" id="UP000585050"/>
    </source>
</evidence>
<evidence type="ECO:0000313" key="1">
    <source>
        <dbReference type="EMBL" id="NLR89924.1"/>
    </source>
</evidence>
<name>A0A7X8SGT9_9BACT</name>
<gene>
    <name evidence="1" type="ORF">HGP29_01845</name>
</gene>
<dbReference type="AlphaFoldDB" id="A0A7X8SGT9"/>
<comment type="caution">
    <text evidence="1">The sequence shown here is derived from an EMBL/GenBank/DDBJ whole genome shotgun (WGS) entry which is preliminary data.</text>
</comment>
<protein>
    <submittedName>
        <fullName evidence="1">Uncharacterized protein</fullName>
    </submittedName>
</protein>
<proteinExistence type="predicted"/>
<reference evidence="1 2" key="1">
    <citation type="submission" date="2020-04" db="EMBL/GenBank/DDBJ databases">
        <title>Flammeovirga sp. SR4, a novel species isolated from seawater.</title>
        <authorList>
            <person name="Wang X."/>
        </authorList>
    </citation>
    <scope>NUCLEOTIDE SEQUENCE [LARGE SCALE GENOMIC DNA]</scope>
    <source>
        <strain evidence="1 2">SR4</strain>
    </source>
</reference>
<keyword evidence="2" id="KW-1185">Reference proteome</keyword>
<dbReference type="EMBL" id="JABAIL010000001">
    <property type="protein sequence ID" value="NLR89924.1"/>
    <property type="molecule type" value="Genomic_DNA"/>
</dbReference>
<dbReference type="Proteomes" id="UP000585050">
    <property type="component" value="Unassembled WGS sequence"/>
</dbReference>
<organism evidence="1 2">
    <name type="scientific">Flammeovirga agarivorans</name>
    <dbReference type="NCBI Taxonomy" id="2726742"/>
    <lineage>
        <taxon>Bacteria</taxon>
        <taxon>Pseudomonadati</taxon>
        <taxon>Bacteroidota</taxon>
        <taxon>Cytophagia</taxon>
        <taxon>Cytophagales</taxon>
        <taxon>Flammeovirgaceae</taxon>
        <taxon>Flammeovirga</taxon>
    </lineage>
</organism>